<dbReference type="NCBIfam" id="TIGR00061">
    <property type="entry name" value="L21"/>
    <property type="match status" value="1"/>
</dbReference>
<dbReference type="GO" id="GO:0005840">
    <property type="term" value="C:ribosome"/>
    <property type="evidence" value="ECO:0007669"/>
    <property type="project" value="UniProtKB-KW"/>
</dbReference>
<reference evidence="6 7" key="1">
    <citation type="journal article" date="2015" name="Nature">
        <title>rRNA introns, odd ribosomes, and small enigmatic genomes across a large radiation of phyla.</title>
        <authorList>
            <person name="Brown C.T."/>
            <person name="Hug L.A."/>
            <person name="Thomas B.C."/>
            <person name="Sharon I."/>
            <person name="Castelle C.J."/>
            <person name="Singh A."/>
            <person name="Wilkins M.J."/>
            <person name="Williams K.H."/>
            <person name="Banfield J.F."/>
        </authorList>
    </citation>
    <scope>NUCLEOTIDE SEQUENCE [LARGE SCALE GENOMIC DNA]</scope>
</reference>
<comment type="similarity">
    <text evidence="1 4 5">Belongs to the bacterial ribosomal protein bL21 family.</text>
</comment>
<dbReference type="PATRIC" id="fig|1618985.3.peg.739"/>
<dbReference type="PANTHER" id="PTHR21349:SF0">
    <property type="entry name" value="LARGE RIBOSOMAL SUBUNIT PROTEIN BL21M"/>
    <property type="match status" value="1"/>
</dbReference>
<keyword evidence="4 5" id="KW-0694">RNA-binding</keyword>
<evidence type="ECO:0000256" key="2">
    <source>
        <dbReference type="ARBA" id="ARBA00022980"/>
    </source>
</evidence>
<dbReference type="InterPro" id="IPR028909">
    <property type="entry name" value="bL21-like"/>
</dbReference>
<dbReference type="AlphaFoldDB" id="A0A0G0UCK5"/>
<evidence type="ECO:0000313" key="7">
    <source>
        <dbReference type="Proteomes" id="UP000034616"/>
    </source>
</evidence>
<dbReference type="Proteomes" id="UP000034616">
    <property type="component" value="Unassembled WGS sequence"/>
</dbReference>
<dbReference type="GO" id="GO:0005737">
    <property type="term" value="C:cytoplasm"/>
    <property type="evidence" value="ECO:0007669"/>
    <property type="project" value="UniProtKB-ARBA"/>
</dbReference>
<dbReference type="GO" id="GO:0019843">
    <property type="term" value="F:rRNA binding"/>
    <property type="evidence" value="ECO:0007669"/>
    <property type="project" value="UniProtKB-UniRule"/>
</dbReference>
<dbReference type="InterPro" id="IPR001787">
    <property type="entry name" value="Ribosomal_bL21"/>
</dbReference>
<keyword evidence="4 5" id="KW-0699">rRNA-binding</keyword>
<dbReference type="SUPFAM" id="SSF141091">
    <property type="entry name" value="L21p-like"/>
    <property type="match status" value="1"/>
</dbReference>
<dbReference type="GO" id="GO:0006412">
    <property type="term" value="P:translation"/>
    <property type="evidence" value="ECO:0007669"/>
    <property type="project" value="UniProtKB-UniRule"/>
</dbReference>
<comment type="function">
    <text evidence="4 5">This protein binds to 23S rRNA in the presence of protein L20.</text>
</comment>
<accession>A0A0G0UCK5</accession>
<gene>
    <name evidence="4" type="primary">rplU</name>
    <name evidence="6" type="ORF">UU35_C0010G0047</name>
</gene>
<dbReference type="GO" id="GO:1990904">
    <property type="term" value="C:ribonucleoprotein complex"/>
    <property type="evidence" value="ECO:0007669"/>
    <property type="project" value="UniProtKB-KW"/>
</dbReference>
<evidence type="ECO:0000256" key="1">
    <source>
        <dbReference type="ARBA" id="ARBA00008563"/>
    </source>
</evidence>
<evidence type="ECO:0000256" key="5">
    <source>
        <dbReference type="RuleBase" id="RU000562"/>
    </source>
</evidence>
<dbReference type="GO" id="GO:0003735">
    <property type="term" value="F:structural constituent of ribosome"/>
    <property type="evidence" value="ECO:0007669"/>
    <property type="project" value="InterPro"/>
</dbReference>
<keyword evidence="2 4" id="KW-0689">Ribosomal protein</keyword>
<sequence>MYCMFAIIRTGGKQYEVQEGQELKIEKLELEVGATMEFDVLLLADEEGKDVKVGTPLVSGAKVKAKVLEHGKADKVSVVKYKAKSRYRRNVGHRQPFTKIKIEKITA</sequence>
<dbReference type="EMBL" id="LCAH01000010">
    <property type="protein sequence ID" value="KKR86669.1"/>
    <property type="molecule type" value="Genomic_DNA"/>
</dbReference>
<name>A0A0G0UCK5_9BACT</name>
<dbReference type="Pfam" id="PF00829">
    <property type="entry name" value="Ribosomal_L21p"/>
    <property type="match status" value="1"/>
</dbReference>
<comment type="subunit">
    <text evidence="4">Part of the 50S ribosomal subunit. Contacts protein L20.</text>
</comment>
<organism evidence="6 7">
    <name type="scientific">Candidatus Uhrbacteria bacterium GW2011_GWC2_41_11</name>
    <dbReference type="NCBI Taxonomy" id="1618985"/>
    <lineage>
        <taxon>Bacteria</taxon>
        <taxon>Candidatus Uhriibacteriota</taxon>
    </lineage>
</organism>
<dbReference type="HAMAP" id="MF_01363">
    <property type="entry name" value="Ribosomal_bL21"/>
    <property type="match status" value="1"/>
</dbReference>
<comment type="caution">
    <text evidence="6">The sequence shown here is derived from an EMBL/GenBank/DDBJ whole genome shotgun (WGS) entry which is preliminary data.</text>
</comment>
<protein>
    <recommendedName>
        <fullName evidence="4">Large ribosomal subunit protein bL21</fullName>
    </recommendedName>
</protein>
<keyword evidence="3 4" id="KW-0687">Ribonucleoprotein</keyword>
<proteinExistence type="inferred from homology"/>
<evidence type="ECO:0000256" key="3">
    <source>
        <dbReference type="ARBA" id="ARBA00023274"/>
    </source>
</evidence>
<dbReference type="PANTHER" id="PTHR21349">
    <property type="entry name" value="50S RIBOSOMAL PROTEIN L21"/>
    <property type="match status" value="1"/>
</dbReference>
<dbReference type="InterPro" id="IPR036164">
    <property type="entry name" value="bL21-like_sf"/>
</dbReference>
<evidence type="ECO:0000256" key="4">
    <source>
        <dbReference type="HAMAP-Rule" id="MF_01363"/>
    </source>
</evidence>
<evidence type="ECO:0000313" key="6">
    <source>
        <dbReference type="EMBL" id="KKR86669.1"/>
    </source>
</evidence>